<dbReference type="AlphaFoldDB" id="A0A6M1RW81"/>
<dbReference type="Pfam" id="PF02620">
    <property type="entry name" value="YceD"/>
    <property type="match status" value="1"/>
</dbReference>
<dbReference type="EMBL" id="JAAKYA010000062">
    <property type="protein sequence ID" value="NGO39614.1"/>
    <property type="molecule type" value="Genomic_DNA"/>
</dbReference>
<protein>
    <recommendedName>
        <fullName evidence="3">DUF177 domain-containing protein</fullName>
    </recommendedName>
</protein>
<reference evidence="1 2" key="1">
    <citation type="submission" date="2020-02" db="EMBL/GenBank/DDBJ databases">
        <title>Draft genome sequence of Limisphaera ngatamarikiensis NGM72.4T, a thermophilic Verrucomicrobia grouped in subdivision 3.</title>
        <authorList>
            <person name="Carere C.R."/>
            <person name="Steen J."/>
            <person name="Hugenholtz P."/>
            <person name="Stott M.B."/>
        </authorList>
    </citation>
    <scope>NUCLEOTIDE SEQUENCE [LARGE SCALE GENOMIC DNA]</scope>
    <source>
        <strain evidence="1 2">NGM72.4</strain>
    </source>
</reference>
<organism evidence="1 2">
    <name type="scientific">Limisphaera ngatamarikiensis</name>
    <dbReference type="NCBI Taxonomy" id="1324935"/>
    <lineage>
        <taxon>Bacteria</taxon>
        <taxon>Pseudomonadati</taxon>
        <taxon>Verrucomicrobiota</taxon>
        <taxon>Verrucomicrobiia</taxon>
        <taxon>Limisphaerales</taxon>
        <taxon>Limisphaeraceae</taxon>
        <taxon>Limisphaera</taxon>
    </lineage>
</organism>
<dbReference type="RefSeq" id="WP_165107746.1">
    <property type="nucleotide sequence ID" value="NZ_JAAKYA010000062.1"/>
</dbReference>
<sequence>MKPLQVSLERLVREEVRLAGTLTAEELELETRDAMIAVAGPLRYAFQVTRVTNDLLLEGRLEIELDCTCVRCLRPVRHRVLLEDWRCVVPLTGPERVIPEGDVVDLTPYVRDDILLAFPLHPLCEPGCPGLLHSESGRAASTGFQEGWGAPSVWSKLDELNLE</sequence>
<evidence type="ECO:0008006" key="3">
    <source>
        <dbReference type="Google" id="ProtNLM"/>
    </source>
</evidence>
<dbReference type="InterPro" id="IPR003772">
    <property type="entry name" value="YceD"/>
</dbReference>
<gene>
    <name evidence="1" type="ORF">G4L39_09430</name>
</gene>
<comment type="caution">
    <text evidence="1">The sequence shown here is derived from an EMBL/GenBank/DDBJ whole genome shotgun (WGS) entry which is preliminary data.</text>
</comment>
<accession>A0A6M1RW81</accession>
<proteinExistence type="predicted"/>
<keyword evidence="2" id="KW-1185">Reference proteome</keyword>
<dbReference type="Proteomes" id="UP000477311">
    <property type="component" value="Unassembled WGS sequence"/>
</dbReference>
<evidence type="ECO:0000313" key="1">
    <source>
        <dbReference type="EMBL" id="NGO39614.1"/>
    </source>
</evidence>
<name>A0A6M1RW81_9BACT</name>
<evidence type="ECO:0000313" key="2">
    <source>
        <dbReference type="Proteomes" id="UP000477311"/>
    </source>
</evidence>